<evidence type="ECO:0000256" key="5">
    <source>
        <dbReference type="ARBA" id="ARBA00023295"/>
    </source>
</evidence>
<keyword evidence="5" id="KW-0326">Glycosidase</keyword>
<dbReference type="SUPFAM" id="SSF49785">
    <property type="entry name" value="Galactose-binding domain-like"/>
    <property type="match status" value="1"/>
</dbReference>
<feature type="domain" description="Glycosyl hydrolases family 2 sugar binding" evidence="9">
    <location>
        <begin position="118"/>
        <end position="219"/>
    </location>
</feature>
<accession>A0ABY9HWT2</accession>
<feature type="compositionally biased region" description="Polar residues" evidence="6">
    <location>
        <begin position="1"/>
        <end position="11"/>
    </location>
</feature>
<evidence type="ECO:0000259" key="9">
    <source>
        <dbReference type="Pfam" id="PF02837"/>
    </source>
</evidence>
<dbReference type="InterPro" id="IPR017853">
    <property type="entry name" value="GH"/>
</dbReference>
<dbReference type="SUPFAM" id="SSF49303">
    <property type="entry name" value="beta-Galactosidase/glucuronidase domain"/>
    <property type="match status" value="1"/>
</dbReference>
<evidence type="ECO:0000256" key="2">
    <source>
        <dbReference type="ARBA" id="ARBA00007401"/>
    </source>
</evidence>
<evidence type="ECO:0000259" key="7">
    <source>
        <dbReference type="Pfam" id="PF00703"/>
    </source>
</evidence>
<dbReference type="Gene3D" id="3.20.20.80">
    <property type="entry name" value="Glycosidases"/>
    <property type="match status" value="1"/>
</dbReference>
<organism evidence="10 11">
    <name type="scientific">Streptomyces laculatispora</name>
    <dbReference type="NCBI Taxonomy" id="887464"/>
    <lineage>
        <taxon>Bacteria</taxon>
        <taxon>Bacillati</taxon>
        <taxon>Actinomycetota</taxon>
        <taxon>Actinomycetes</taxon>
        <taxon>Kitasatosporales</taxon>
        <taxon>Streptomycetaceae</taxon>
        <taxon>Streptomyces</taxon>
    </lineage>
</organism>
<dbReference type="InterPro" id="IPR050347">
    <property type="entry name" value="Bact_Beta-galactosidase"/>
</dbReference>
<feature type="domain" description="Glycoside hydrolase family 2 immunoglobulin-like beta-sandwich" evidence="7">
    <location>
        <begin position="222"/>
        <end position="327"/>
    </location>
</feature>
<dbReference type="EC" id="3.2.1.23" evidence="3"/>
<dbReference type="EMBL" id="CP120992">
    <property type="protein sequence ID" value="WLQ39032.1"/>
    <property type="molecule type" value="Genomic_DNA"/>
</dbReference>
<evidence type="ECO:0000313" key="11">
    <source>
        <dbReference type="Proteomes" id="UP001229952"/>
    </source>
</evidence>
<evidence type="ECO:0000256" key="3">
    <source>
        <dbReference type="ARBA" id="ARBA00012756"/>
    </source>
</evidence>
<evidence type="ECO:0000259" key="8">
    <source>
        <dbReference type="Pfam" id="PF02836"/>
    </source>
</evidence>
<name>A0ABY9HWT2_9ACTN</name>
<dbReference type="RefSeq" id="WP_306085693.1">
    <property type="nucleotide sequence ID" value="NZ_CP120992.1"/>
</dbReference>
<evidence type="ECO:0000313" key="10">
    <source>
        <dbReference type="EMBL" id="WLQ39032.1"/>
    </source>
</evidence>
<dbReference type="Gene3D" id="2.60.120.260">
    <property type="entry name" value="Galactose-binding domain-like"/>
    <property type="match status" value="3"/>
</dbReference>
<feature type="domain" description="Glycoside hydrolase family 2 catalytic" evidence="8">
    <location>
        <begin position="329"/>
        <end position="545"/>
    </location>
</feature>
<dbReference type="SUPFAM" id="SSF74650">
    <property type="entry name" value="Galactose mutarotase-like"/>
    <property type="match status" value="1"/>
</dbReference>
<dbReference type="Pfam" id="PF02836">
    <property type="entry name" value="Glyco_hydro_2_C"/>
    <property type="match status" value="1"/>
</dbReference>
<comment type="similarity">
    <text evidence="2">Belongs to the glycosyl hydrolase 2 family.</text>
</comment>
<feature type="region of interest" description="Disordered" evidence="6">
    <location>
        <begin position="1"/>
        <end position="21"/>
    </location>
</feature>
<dbReference type="GO" id="GO:0016787">
    <property type="term" value="F:hydrolase activity"/>
    <property type="evidence" value="ECO:0007669"/>
    <property type="project" value="UniProtKB-KW"/>
</dbReference>
<dbReference type="InterPro" id="IPR008979">
    <property type="entry name" value="Galactose-bd-like_sf"/>
</dbReference>
<dbReference type="InterPro" id="IPR006102">
    <property type="entry name" value="Ig-like_GH2"/>
</dbReference>
<dbReference type="Gene3D" id="2.60.40.10">
    <property type="entry name" value="Immunoglobulins"/>
    <property type="match status" value="1"/>
</dbReference>
<dbReference type="Gene3D" id="2.70.98.10">
    <property type="match status" value="1"/>
</dbReference>
<dbReference type="InterPro" id="IPR006103">
    <property type="entry name" value="Glyco_hydro_2_cat"/>
</dbReference>
<dbReference type="InterPro" id="IPR011013">
    <property type="entry name" value="Gal_mutarotase_sf_dom"/>
</dbReference>
<dbReference type="Pfam" id="PF02837">
    <property type="entry name" value="Glyco_hydro_2_N"/>
    <property type="match status" value="1"/>
</dbReference>
<dbReference type="PANTHER" id="PTHR46323:SF2">
    <property type="entry name" value="BETA-GALACTOSIDASE"/>
    <property type="match status" value="1"/>
</dbReference>
<keyword evidence="4 10" id="KW-0378">Hydrolase</keyword>
<feature type="region of interest" description="Disordered" evidence="6">
    <location>
        <begin position="461"/>
        <end position="492"/>
    </location>
</feature>
<evidence type="ECO:0000256" key="1">
    <source>
        <dbReference type="ARBA" id="ARBA00001412"/>
    </source>
</evidence>
<dbReference type="PROSITE" id="PS51318">
    <property type="entry name" value="TAT"/>
    <property type="match status" value="1"/>
</dbReference>
<dbReference type="SUPFAM" id="SSF51445">
    <property type="entry name" value="(Trans)glycosidases"/>
    <property type="match status" value="1"/>
</dbReference>
<dbReference type="PANTHER" id="PTHR46323">
    <property type="entry name" value="BETA-GALACTOSIDASE"/>
    <property type="match status" value="1"/>
</dbReference>
<evidence type="ECO:0000256" key="4">
    <source>
        <dbReference type="ARBA" id="ARBA00022801"/>
    </source>
</evidence>
<dbReference type="PRINTS" id="PR00132">
    <property type="entry name" value="GLHYDRLASE2"/>
</dbReference>
<sequence length="1241" mass="132545">MTFSHSSTPSEHTGPAAKAGGFSRRGVLKSLAAAGFLAVAGDVFLAAPAHAATAPPVIPPLPETVSGVSNPRVPVASGWRWTSSPPASFWTSGTDTSSWHPLDVPGEPALQNQSVPSDTECAYAVEVTVPADFAGKRVMLRFDGVYSYARLWVNGTAVRTHDGGFTTWYADITSLVTPGRAAVVTLGVTDRPTSIAGQSNYAHHIIGGILRDVTLVALPASHLTRLHADTTFDSAYRDATLTVTAAASFRTGQSGTATLTLTDPEGRTVAITPSKIELTGTDPQQQAVIPVKAPLKWDAERPHLYTLTAEFTAGGVTQTVTRKVGFRQVKVEGNKLVVNGSPVHLLGVCHHSITEKQGRSTSPAMEEQAARLYKEANCNYIRTSHYPPTPALLDWADRLGLYVEVEAPVCFQQSTVDDPAYTEQYMTQFAEMIERDRSHPCVIEWSVGNESGMGRNFASENTYSHETDPSRPTVFEDMGQSNGGNQTDIYSGHYPNLQNANGNAKQPIQYGEFAHVPCYNVGTLKEDPGVRDFWGHSIAKLADKFRTTDGVVGGAIWAAIDEVFHLANGPVGYGEWGIIDLWRRRKPEFWLTQKAFSPVQIADGVLTGMTPGGAIRVPVKNWHDHSNLGELKVGWQIGDRSGTLQGVDVAPRQSGTLTVPGGAWSPGDTLRLTFRRGTALIDEYRLWLNTRATPSFPSDSGRVPAVSETADTITVSGTDAPFTLVFDKRTARLVEATADGKVILTSGPDLVISRAVPGQWAGTAASVATTDGKVTVTLKGHFGTIDTTMTVAVSPRGLLTTTYTLANPGSGQMSDVGVRYVLADGTDTLSWQRDAQWTAYPDDHIGRASGTATRNRASGADGYRTKPDWSWSQDTHSYFLFGKDSAAHWTNDFRSAKANVRVAKATTGAAGPGVQVESDGTHSVRLAPMEPALIDDASPDIVYTGSWTHADTSSGYTAGDLFGTESFTDAAGAAAELSFTGTGVGLYSARADNLGIVKISVDGKPAETVDLYGPGKAPAQLVFRSASLAYGRHTVKVECTGTKNASSKGAFALIDAFQVVDPVIDDASEQVIYSGSWTHADSTESWTAGDLGRTESFSRTSGDTATVRFWGTGMRVICAKGPNEGIAEISVDGGTTTEVDLYASGKRYQQRVFERTGLTEGEHIVSVRVTGRKNSSATDSHVVLDAFETLTGDAFPRRAPGVALIVSARINYPDLAWGNYIDPAITLPAGWSGTARVRLLP</sequence>
<protein>
    <recommendedName>
        <fullName evidence="3">beta-galactosidase</fullName>
        <ecNumber evidence="3">3.2.1.23</ecNumber>
    </recommendedName>
</protein>
<dbReference type="Pfam" id="PF00703">
    <property type="entry name" value="Glyco_hydro_2"/>
    <property type="match status" value="1"/>
</dbReference>
<proteinExistence type="inferred from homology"/>
<evidence type="ECO:0000256" key="6">
    <source>
        <dbReference type="SAM" id="MobiDB-lite"/>
    </source>
</evidence>
<comment type="catalytic activity">
    <reaction evidence="1">
        <text>Hydrolysis of terminal non-reducing beta-D-galactose residues in beta-D-galactosides.</text>
        <dbReference type="EC" id="3.2.1.23"/>
    </reaction>
</comment>
<dbReference type="InterPro" id="IPR006101">
    <property type="entry name" value="Glyco_hydro_2"/>
</dbReference>
<keyword evidence="11" id="KW-1185">Reference proteome</keyword>
<dbReference type="Proteomes" id="UP001229952">
    <property type="component" value="Chromosome"/>
</dbReference>
<dbReference type="InterPro" id="IPR014718">
    <property type="entry name" value="GH-type_carb-bd"/>
</dbReference>
<dbReference type="InterPro" id="IPR013783">
    <property type="entry name" value="Ig-like_fold"/>
</dbReference>
<dbReference type="InterPro" id="IPR036156">
    <property type="entry name" value="Beta-gal/glucu_dom_sf"/>
</dbReference>
<reference evidence="10 11" key="1">
    <citation type="submission" date="2023-03" db="EMBL/GenBank/DDBJ databases">
        <title>Isolation and description of six Streptomyces strains from soil environments, able to metabolize different microbial glucans.</title>
        <authorList>
            <person name="Widen T."/>
            <person name="Larsbrink J."/>
        </authorList>
    </citation>
    <scope>NUCLEOTIDE SEQUENCE [LARGE SCALE GENOMIC DNA]</scope>
    <source>
        <strain evidence="10 11">Mut2</strain>
    </source>
</reference>
<dbReference type="InterPro" id="IPR006104">
    <property type="entry name" value="Glyco_hydro_2_N"/>
</dbReference>
<feature type="compositionally biased region" description="Polar residues" evidence="6">
    <location>
        <begin position="479"/>
        <end position="489"/>
    </location>
</feature>
<dbReference type="InterPro" id="IPR006311">
    <property type="entry name" value="TAT_signal"/>
</dbReference>
<gene>
    <name evidence="10" type="ORF">P8A22_02725</name>
</gene>